<protein>
    <submittedName>
        <fullName evidence="1">Uncharacterized protein</fullName>
    </submittedName>
</protein>
<dbReference type="AlphaFoldDB" id="A0A3M2RIM2"/>
<dbReference type="EMBL" id="NKUJ01000432">
    <property type="protein sequence ID" value="RMJ05166.1"/>
    <property type="molecule type" value="Genomic_DNA"/>
</dbReference>
<keyword evidence="2" id="KW-1185">Reference proteome</keyword>
<dbReference type="OrthoDB" id="4510787at2759"/>
<gene>
    <name evidence="1" type="ORF">CDV36_014171</name>
</gene>
<proteinExistence type="predicted"/>
<reference evidence="1 2" key="1">
    <citation type="submission" date="2017-06" db="EMBL/GenBank/DDBJ databases">
        <title>Comparative genomic analysis of Ambrosia Fusariam Clade fungi.</title>
        <authorList>
            <person name="Stajich J.E."/>
            <person name="Carrillo J."/>
            <person name="Kijimoto T."/>
            <person name="Eskalen A."/>
            <person name="O'Donnell K."/>
            <person name="Kasson M."/>
        </authorList>
    </citation>
    <scope>NUCLEOTIDE SEQUENCE [LARGE SCALE GENOMIC DNA]</scope>
    <source>
        <strain evidence="1">UCR3666</strain>
    </source>
</reference>
<name>A0A3M2RIM2_9HYPO</name>
<evidence type="ECO:0000313" key="2">
    <source>
        <dbReference type="Proteomes" id="UP000277212"/>
    </source>
</evidence>
<evidence type="ECO:0000313" key="1">
    <source>
        <dbReference type="EMBL" id="RMJ05166.1"/>
    </source>
</evidence>
<sequence>MSDWFGRQPVKVVGGAGTTKDPRIVWLTHPPSELSRRLGNENVARSLGDYGYTHVWLRGCDHKTKTTKRAKMGTTTSVDDLHLTIYCRDEMGGNWHGHVYCVRERNGDWLG</sequence>
<comment type="caution">
    <text evidence="1">The sequence shown here is derived from an EMBL/GenBank/DDBJ whole genome shotgun (WGS) entry which is preliminary data.</text>
</comment>
<accession>A0A3M2RIM2</accession>
<organism evidence="1 2">
    <name type="scientific">Fusarium kuroshium</name>
    <dbReference type="NCBI Taxonomy" id="2010991"/>
    <lineage>
        <taxon>Eukaryota</taxon>
        <taxon>Fungi</taxon>
        <taxon>Dikarya</taxon>
        <taxon>Ascomycota</taxon>
        <taxon>Pezizomycotina</taxon>
        <taxon>Sordariomycetes</taxon>
        <taxon>Hypocreomycetidae</taxon>
        <taxon>Hypocreales</taxon>
        <taxon>Nectriaceae</taxon>
        <taxon>Fusarium</taxon>
        <taxon>Fusarium solani species complex</taxon>
    </lineage>
</organism>
<dbReference type="Proteomes" id="UP000277212">
    <property type="component" value="Unassembled WGS sequence"/>
</dbReference>